<feature type="signal peptide" evidence="2">
    <location>
        <begin position="1"/>
        <end position="19"/>
    </location>
</feature>
<organism evidence="3 4">
    <name type="scientific">Plectosphaerella cucumerina</name>
    <dbReference type="NCBI Taxonomy" id="40658"/>
    <lineage>
        <taxon>Eukaryota</taxon>
        <taxon>Fungi</taxon>
        <taxon>Dikarya</taxon>
        <taxon>Ascomycota</taxon>
        <taxon>Pezizomycotina</taxon>
        <taxon>Sordariomycetes</taxon>
        <taxon>Hypocreomycetidae</taxon>
        <taxon>Glomerellales</taxon>
        <taxon>Plectosphaerellaceae</taxon>
        <taxon>Plectosphaerella</taxon>
    </lineage>
</organism>
<evidence type="ECO:0000256" key="1">
    <source>
        <dbReference type="SAM" id="MobiDB-lite"/>
    </source>
</evidence>
<evidence type="ECO:0000256" key="2">
    <source>
        <dbReference type="SAM" id="SignalP"/>
    </source>
</evidence>
<evidence type="ECO:0000313" key="4">
    <source>
        <dbReference type="Proteomes" id="UP000813385"/>
    </source>
</evidence>
<keyword evidence="4" id="KW-1185">Reference proteome</keyword>
<name>A0A8K0WZT9_9PEZI</name>
<accession>A0A8K0WZT9</accession>
<sequence length="221" mass="23458">MRKRVTLVVPDVLLLLVAARPELCSQTRRWCRYCARTVVASTSPQGSSSTCGGALMTLFHSTSAQGSIPSALGQTIQVARSLHWILPRKVSCCTISVEGKRGGHYSMSVMRSSGQEVKQPVRSRSPGDDAAQGAAGRLLPVVESIPLGRSPIRVQLEKIRRGQLCSVDHVCALSFHAGGLRLCGTKQLETCHALKVTTVDGSPRPGAVACANGARPISSDC</sequence>
<comment type="caution">
    <text evidence="3">The sequence shown here is derived from an EMBL/GenBank/DDBJ whole genome shotgun (WGS) entry which is preliminary data.</text>
</comment>
<dbReference type="Proteomes" id="UP000813385">
    <property type="component" value="Unassembled WGS sequence"/>
</dbReference>
<evidence type="ECO:0008006" key="5">
    <source>
        <dbReference type="Google" id="ProtNLM"/>
    </source>
</evidence>
<reference evidence="3" key="1">
    <citation type="journal article" date="2021" name="Nat. Commun.">
        <title>Genetic determinants of endophytism in the Arabidopsis root mycobiome.</title>
        <authorList>
            <person name="Mesny F."/>
            <person name="Miyauchi S."/>
            <person name="Thiergart T."/>
            <person name="Pickel B."/>
            <person name="Atanasova L."/>
            <person name="Karlsson M."/>
            <person name="Huettel B."/>
            <person name="Barry K.W."/>
            <person name="Haridas S."/>
            <person name="Chen C."/>
            <person name="Bauer D."/>
            <person name="Andreopoulos W."/>
            <person name="Pangilinan J."/>
            <person name="LaButti K."/>
            <person name="Riley R."/>
            <person name="Lipzen A."/>
            <person name="Clum A."/>
            <person name="Drula E."/>
            <person name="Henrissat B."/>
            <person name="Kohler A."/>
            <person name="Grigoriev I.V."/>
            <person name="Martin F.M."/>
            <person name="Hacquard S."/>
        </authorList>
    </citation>
    <scope>NUCLEOTIDE SEQUENCE</scope>
    <source>
        <strain evidence="3">MPI-CAGE-AT-0016</strain>
    </source>
</reference>
<keyword evidence="2" id="KW-0732">Signal</keyword>
<evidence type="ECO:0000313" key="3">
    <source>
        <dbReference type="EMBL" id="KAH7353795.1"/>
    </source>
</evidence>
<feature type="chain" id="PRO_5035465222" description="Secreted protein" evidence="2">
    <location>
        <begin position="20"/>
        <end position="221"/>
    </location>
</feature>
<gene>
    <name evidence="3" type="ORF">B0T11DRAFT_287413</name>
</gene>
<proteinExistence type="predicted"/>
<feature type="region of interest" description="Disordered" evidence="1">
    <location>
        <begin position="114"/>
        <end position="133"/>
    </location>
</feature>
<dbReference type="EMBL" id="JAGPXD010000005">
    <property type="protein sequence ID" value="KAH7353795.1"/>
    <property type="molecule type" value="Genomic_DNA"/>
</dbReference>
<dbReference type="AlphaFoldDB" id="A0A8K0WZT9"/>
<protein>
    <recommendedName>
        <fullName evidence="5">Secreted protein</fullName>
    </recommendedName>
</protein>